<reference evidence="4" key="1">
    <citation type="journal article" date="2020" name="bioRxiv">
        <title>A rank-normalized archaeal taxonomy based on genome phylogeny resolves widespread incomplete and uneven classifications.</title>
        <authorList>
            <person name="Rinke C."/>
            <person name="Chuvochina M."/>
            <person name="Mussig A.J."/>
            <person name="Chaumeil P.-A."/>
            <person name="Waite D.W."/>
            <person name="Whitman W.B."/>
            <person name="Parks D.H."/>
            <person name="Hugenholtz P."/>
        </authorList>
    </citation>
    <scope>NUCLEOTIDE SEQUENCE [LARGE SCALE GENOMIC DNA]</scope>
</reference>
<feature type="domain" description="N-acetyltransferase" evidence="2">
    <location>
        <begin position="4"/>
        <end position="171"/>
    </location>
</feature>
<evidence type="ECO:0000313" key="3">
    <source>
        <dbReference type="EMBL" id="HII83799.1"/>
    </source>
</evidence>
<name>A0A7J4TKT5_9EURY</name>
<evidence type="ECO:0000256" key="1">
    <source>
        <dbReference type="ARBA" id="ARBA00022679"/>
    </source>
</evidence>
<dbReference type="PROSITE" id="PS51186">
    <property type="entry name" value="GNAT"/>
    <property type="match status" value="1"/>
</dbReference>
<proteinExistence type="predicted"/>
<dbReference type="InterPro" id="IPR000182">
    <property type="entry name" value="GNAT_dom"/>
</dbReference>
<dbReference type="CDD" id="cd04301">
    <property type="entry name" value="NAT_SF"/>
    <property type="match status" value="1"/>
</dbReference>
<dbReference type="InterPro" id="IPR050769">
    <property type="entry name" value="NAT_camello-type"/>
</dbReference>
<sequence>MSYFTIKRLQEKHISKYNVKEFILKMIRSEYGYGFIPEYHQDIKDMETYYLDHERNNFFVAIHQESDKVIGTIGIRAYDKDFPIFKDIYNPQTTASIWRVFVDKRWRRNGVASNLVRSVEEFCRDMDYHKVYLHTHKTVQGSLDFWISNGYKIVEDTGNHLKTVHMEKILYPLPNSSLVFLREHSASEDNLIL</sequence>
<dbReference type="Proteomes" id="UP000586031">
    <property type="component" value="Unassembled WGS sequence"/>
</dbReference>
<dbReference type="AlphaFoldDB" id="A0A7J4TKT5"/>
<dbReference type="PANTHER" id="PTHR13947">
    <property type="entry name" value="GNAT FAMILY N-ACETYLTRANSFERASE"/>
    <property type="match status" value="1"/>
</dbReference>
<dbReference type="EMBL" id="DUHE01000087">
    <property type="protein sequence ID" value="HII83799.1"/>
    <property type="molecule type" value="Genomic_DNA"/>
</dbReference>
<keyword evidence="1 3" id="KW-0808">Transferase</keyword>
<dbReference type="GO" id="GO:0008080">
    <property type="term" value="F:N-acetyltransferase activity"/>
    <property type="evidence" value="ECO:0007669"/>
    <property type="project" value="InterPro"/>
</dbReference>
<evidence type="ECO:0000313" key="4">
    <source>
        <dbReference type="Proteomes" id="UP000586031"/>
    </source>
</evidence>
<protein>
    <submittedName>
        <fullName evidence="3">GNAT family N-acetyltransferase</fullName>
    </submittedName>
</protein>
<accession>A0A7J4TKT5</accession>
<dbReference type="Pfam" id="PF00583">
    <property type="entry name" value="Acetyltransf_1"/>
    <property type="match status" value="1"/>
</dbReference>
<dbReference type="PANTHER" id="PTHR13947:SF37">
    <property type="entry name" value="LD18367P"/>
    <property type="match status" value="1"/>
</dbReference>
<comment type="caution">
    <text evidence="3">The sequence shown here is derived from an EMBL/GenBank/DDBJ whole genome shotgun (WGS) entry which is preliminary data.</text>
</comment>
<dbReference type="Gene3D" id="3.40.630.30">
    <property type="match status" value="1"/>
</dbReference>
<dbReference type="SUPFAM" id="SSF55729">
    <property type="entry name" value="Acyl-CoA N-acyltransferases (Nat)"/>
    <property type="match status" value="1"/>
</dbReference>
<evidence type="ECO:0000259" key="2">
    <source>
        <dbReference type="PROSITE" id="PS51186"/>
    </source>
</evidence>
<dbReference type="InterPro" id="IPR016181">
    <property type="entry name" value="Acyl_CoA_acyltransferase"/>
</dbReference>
<gene>
    <name evidence="3" type="ORF">HA271_02930</name>
</gene>
<organism evidence="3 4">
    <name type="scientific">Methanobacterium subterraneum</name>
    <dbReference type="NCBI Taxonomy" id="59277"/>
    <lineage>
        <taxon>Archaea</taxon>
        <taxon>Methanobacteriati</taxon>
        <taxon>Methanobacteriota</taxon>
        <taxon>Methanomada group</taxon>
        <taxon>Methanobacteria</taxon>
        <taxon>Methanobacteriales</taxon>
        <taxon>Methanobacteriaceae</taxon>
        <taxon>Methanobacterium</taxon>
    </lineage>
</organism>